<gene>
    <name evidence="13" type="ORF">FHX48_000655</name>
</gene>
<accession>A0A7W3JMM3</accession>
<sequence length="247" mass="25392">MNREEFAELSAGHALRALSPEDQTAFDHALAAHPEWADLATDDIITASALADATPAVSPPTALRSALLAQINSEIPLAVTESQDAAAPSRPARGRWGSRAWFALAASLALVLGIGSGAVYVSQQLNTPPAVVALDRIEQADDAQSAMTTLDDGGEATLHWSVSQGDAVLVSDGLPTLTEEQAFELWYVRDGEPIAAGVFDASGGEATALLSGEMHEGDIIAVTVEASGGSPDGQPTSTPIIAIETGA</sequence>
<keyword evidence="8" id="KW-0804">Transcription</keyword>
<dbReference type="InterPro" id="IPR041916">
    <property type="entry name" value="Anti_sigma_zinc_sf"/>
</dbReference>
<evidence type="ECO:0000256" key="6">
    <source>
        <dbReference type="ARBA" id="ARBA00023015"/>
    </source>
</evidence>
<keyword evidence="5 11" id="KW-1133">Transmembrane helix</keyword>
<keyword evidence="14" id="KW-1185">Reference proteome</keyword>
<dbReference type="InterPro" id="IPR018764">
    <property type="entry name" value="RskA_C"/>
</dbReference>
<comment type="subcellular location">
    <subcellularLocation>
        <location evidence="2">Cell membrane</location>
    </subcellularLocation>
    <subcellularLocation>
        <location evidence="1">Membrane</location>
        <topology evidence="1">Single-pass membrane protein</topology>
    </subcellularLocation>
</comment>
<name>A0A7W3JMM3_9MICO</name>
<evidence type="ECO:0000313" key="13">
    <source>
        <dbReference type="EMBL" id="MBA8815603.1"/>
    </source>
</evidence>
<feature type="domain" description="Anti-sigma K factor RskA C-terminal" evidence="12">
    <location>
        <begin position="103"/>
        <end position="240"/>
    </location>
</feature>
<evidence type="ECO:0000256" key="1">
    <source>
        <dbReference type="ARBA" id="ARBA00004167"/>
    </source>
</evidence>
<evidence type="ECO:0000256" key="2">
    <source>
        <dbReference type="ARBA" id="ARBA00004236"/>
    </source>
</evidence>
<dbReference type="PANTHER" id="PTHR37461:SF1">
    <property type="entry name" value="ANTI-SIGMA-K FACTOR RSKA"/>
    <property type="match status" value="1"/>
</dbReference>
<dbReference type="AlphaFoldDB" id="A0A7W3JMM3"/>
<keyword evidence="6" id="KW-0805">Transcription regulation</keyword>
<evidence type="ECO:0000256" key="4">
    <source>
        <dbReference type="ARBA" id="ARBA00022692"/>
    </source>
</evidence>
<dbReference type="PANTHER" id="PTHR37461">
    <property type="entry name" value="ANTI-SIGMA-K FACTOR RSKA"/>
    <property type="match status" value="1"/>
</dbReference>
<comment type="caution">
    <text evidence="13">The sequence shown here is derived from an EMBL/GenBank/DDBJ whole genome shotgun (WGS) entry which is preliminary data.</text>
</comment>
<evidence type="ECO:0000259" key="12">
    <source>
        <dbReference type="Pfam" id="PF10099"/>
    </source>
</evidence>
<dbReference type="GO" id="GO:0006417">
    <property type="term" value="P:regulation of translation"/>
    <property type="evidence" value="ECO:0007669"/>
    <property type="project" value="TreeGrafter"/>
</dbReference>
<evidence type="ECO:0000256" key="7">
    <source>
        <dbReference type="ARBA" id="ARBA00023136"/>
    </source>
</evidence>
<dbReference type="Gene3D" id="1.10.10.1320">
    <property type="entry name" value="Anti-sigma factor, zinc-finger domain"/>
    <property type="match status" value="1"/>
</dbReference>
<proteinExistence type="predicted"/>
<dbReference type="RefSeq" id="WP_167048537.1">
    <property type="nucleotide sequence ID" value="NZ_JAAOZB010000002.1"/>
</dbReference>
<evidence type="ECO:0000256" key="10">
    <source>
        <dbReference type="ARBA" id="ARBA00030803"/>
    </source>
</evidence>
<evidence type="ECO:0000313" key="14">
    <source>
        <dbReference type="Proteomes" id="UP000526083"/>
    </source>
</evidence>
<keyword evidence="7 11" id="KW-0472">Membrane</keyword>
<evidence type="ECO:0000256" key="3">
    <source>
        <dbReference type="ARBA" id="ARBA00022475"/>
    </source>
</evidence>
<keyword evidence="3" id="KW-1003">Cell membrane</keyword>
<evidence type="ECO:0000256" key="5">
    <source>
        <dbReference type="ARBA" id="ARBA00022989"/>
    </source>
</evidence>
<dbReference type="GO" id="GO:0016989">
    <property type="term" value="F:sigma factor antagonist activity"/>
    <property type="evidence" value="ECO:0007669"/>
    <property type="project" value="TreeGrafter"/>
</dbReference>
<reference evidence="13 14" key="1">
    <citation type="submission" date="2020-07" db="EMBL/GenBank/DDBJ databases">
        <title>Sequencing the genomes of 1000 actinobacteria strains.</title>
        <authorList>
            <person name="Klenk H.-P."/>
        </authorList>
    </citation>
    <scope>NUCLEOTIDE SEQUENCE [LARGE SCALE GENOMIC DNA]</scope>
    <source>
        <strain evidence="13 14">DSM 27576</strain>
    </source>
</reference>
<keyword evidence="4 11" id="KW-0812">Transmembrane</keyword>
<dbReference type="EMBL" id="JACGWY010000001">
    <property type="protein sequence ID" value="MBA8815603.1"/>
    <property type="molecule type" value="Genomic_DNA"/>
</dbReference>
<dbReference type="GO" id="GO:0005886">
    <property type="term" value="C:plasma membrane"/>
    <property type="evidence" value="ECO:0007669"/>
    <property type="project" value="UniProtKB-SubCell"/>
</dbReference>
<evidence type="ECO:0000256" key="8">
    <source>
        <dbReference type="ARBA" id="ARBA00023163"/>
    </source>
</evidence>
<evidence type="ECO:0000256" key="11">
    <source>
        <dbReference type="SAM" id="Phobius"/>
    </source>
</evidence>
<protein>
    <recommendedName>
        <fullName evidence="10">Regulator of SigK</fullName>
    </recommendedName>
    <alternativeName>
        <fullName evidence="9">Sigma-K anti-sigma factor RskA</fullName>
    </alternativeName>
</protein>
<dbReference type="Proteomes" id="UP000526083">
    <property type="component" value="Unassembled WGS sequence"/>
</dbReference>
<evidence type="ECO:0000256" key="9">
    <source>
        <dbReference type="ARBA" id="ARBA00029829"/>
    </source>
</evidence>
<dbReference type="Pfam" id="PF10099">
    <property type="entry name" value="RskA_C"/>
    <property type="match status" value="1"/>
</dbReference>
<organism evidence="13 14">
    <name type="scientific">Microbacterium halimionae</name>
    <dbReference type="NCBI Taxonomy" id="1526413"/>
    <lineage>
        <taxon>Bacteria</taxon>
        <taxon>Bacillati</taxon>
        <taxon>Actinomycetota</taxon>
        <taxon>Actinomycetes</taxon>
        <taxon>Micrococcales</taxon>
        <taxon>Microbacteriaceae</taxon>
        <taxon>Microbacterium</taxon>
    </lineage>
</organism>
<dbReference type="InterPro" id="IPR051474">
    <property type="entry name" value="Anti-sigma-K/W_factor"/>
</dbReference>
<feature type="transmembrane region" description="Helical" evidence="11">
    <location>
        <begin position="100"/>
        <end position="121"/>
    </location>
</feature>